<dbReference type="Pfam" id="PF01609">
    <property type="entry name" value="DDE_Tnp_1"/>
    <property type="match status" value="1"/>
</dbReference>
<keyword evidence="1" id="KW-0812">Transmembrane</keyword>
<feature type="domain" description="Insertion element IS402-like" evidence="3">
    <location>
        <begin position="8"/>
        <end position="78"/>
    </location>
</feature>
<evidence type="ECO:0000313" key="4">
    <source>
        <dbReference type="EMBL" id="MCI4683700.1"/>
    </source>
</evidence>
<dbReference type="Pfam" id="PF13340">
    <property type="entry name" value="DUF4096"/>
    <property type="match status" value="1"/>
</dbReference>
<dbReference type="PANTHER" id="PTHR30007">
    <property type="entry name" value="PHP DOMAIN PROTEIN"/>
    <property type="match status" value="1"/>
</dbReference>
<keyword evidence="5" id="KW-1185">Reference proteome</keyword>
<protein>
    <submittedName>
        <fullName evidence="4">IS5 family transposase</fullName>
    </submittedName>
</protein>
<dbReference type="RefSeq" id="WP_302850646.1">
    <property type="nucleotide sequence ID" value="NZ_JAIVFK010000027.1"/>
</dbReference>
<dbReference type="InterPro" id="IPR025161">
    <property type="entry name" value="IS402-like_dom"/>
</dbReference>
<dbReference type="PANTHER" id="PTHR30007:SF1">
    <property type="entry name" value="BLR1914 PROTEIN"/>
    <property type="match status" value="1"/>
</dbReference>
<evidence type="ECO:0000259" key="3">
    <source>
        <dbReference type="Pfam" id="PF13340"/>
    </source>
</evidence>
<keyword evidence="1" id="KW-1133">Transmembrane helix</keyword>
<evidence type="ECO:0000313" key="5">
    <source>
        <dbReference type="Proteomes" id="UP001139104"/>
    </source>
</evidence>
<name>A0ABS9Z8K4_9HYPH</name>
<gene>
    <name evidence="4" type="ORF">K2U94_13140</name>
</gene>
<proteinExistence type="predicted"/>
<accession>A0ABS9Z8K4</accession>
<reference evidence="4" key="1">
    <citation type="journal article" date="2022" name="ISME J.">
        <title>Identification of active gaseous-alkane degraders at natural gas seeps.</title>
        <authorList>
            <person name="Farhan Ul Haque M."/>
            <person name="Hernandez M."/>
            <person name="Crombie A.T."/>
            <person name="Murrell J.C."/>
        </authorList>
    </citation>
    <scope>NUCLEOTIDE SEQUENCE</scope>
    <source>
        <strain evidence="4">PC2</strain>
    </source>
</reference>
<dbReference type="NCBIfam" id="NF033580">
    <property type="entry name" value="transpos_IS5_3"/>
    <property type="match status" value="1"/>
</dbReference>
<dbReference type="EMBL" id="JAIVFP010000001">
    <property type="protein sequence ID" value="MCI4683700.1"/>
    <property type="molecule type" value="Genomic_DNA"/>
</dbReference>
<feature type="domain" description="Transposase IS4-like" evidence="2">
    <location>
        <begin position="91"/>
        <end position="245"/>
    </location>
</feature>
<evidence type="ECO:0000256" key="1">
    <source>
        <dbReference type="SAM" id="Phobius"/>
    </source>
</evidence>
<keyword evidence="1" id="KW-0472">Membrane</keyword>
<comment type="caution">
    <text evidence="4">The sequence shown here is derived from an EMBL/GenBank/DDBJ whole genome shotgun (WGS) entry which is preliminary data.</text>
</comment>
<dbReference type="InterPro" id="IPR002559">
    <property type="entry name" value="Transposase_11"/>
</dbReference>
<dbReference type="Proteomes" id="UP001139104">
    <property type="component" value="Unassembled WGS sequence"/>
</dbReference>
<feature type="transmembrane region" description="Helical" evidence="1">
    <location>
        <begin position="234"/>
        <end position="250"/>
    </location>
</feature>
<evidence type="ECO:0000259" key="2">
    <source>
        <dbReference type="Pfam" id="PF01609"/>
    </source>
</evidence>
<sequence>MNRDQFWLTDEQFSKIEPLLPTDTRRKPRVDDRRVISGIVQVLKSGGRWIDAPPEYGPRKTLYNRFVRWAEKGVWVALFQALAQAGGPPAEVLIDSSAVKAHRSAAGGKGGEKLGGWSLAGWRTTKIHTLTDALCRPLALMLSGGHVADCTVGAALLEQLPACNILHADKGYDANAIRRQVEERGAMPNIPPKANRKWKNCFSPVLYRNRNAIERMFCRLKDFRRVAMRYDRNAANFLAAVFIAATVSYWL</sequence>
<organism evidence="4 5">
    <name type="scientific">Candidatus Rhodoblastus alkanivorans</name>
    <dbReference type="NCBI Taxonomy" id="2954117"/>
    <lineage>
        <taxon>Bacteria</taxon>
        <taxon>Pseudomonadati</taxon>
        <taxon>Pseudomonadota</taxon>
        <taxon>Alphaproteobacteria</taxon>
        <taxon>Hyphomicrobiales</taxon>
        <taxon>Rhodoblastaceae</taxon>
        <taxon>Rhodoblastus</taxon>
    </lineage>
</organism>